<sequence length="122" mass="12906">MGPGGTDTELLRKNANLLVDHGAKDQSVAAELGLLVPGRKGTEGIGGKLVLTPTALFFEAHAVNRVRPQFGFPLGEITSLSDVSRGLSRQLRVELRSGVYGRFAVWGVPGLIAAIEEARTAL</sequence>
<gene>
    <name evidence="1" type="ORF">E9228_000829</name>
</gene>
<keyword evidence="2" id="KW-1185">Reference proteome</keyword>
<dbReference type="Proteomes" id="UP001318300">
    <property type="component" value="Unassembled WGS sequence"/>
</dbReference>
<protein>
    <submittedName>
        <fullName evidence="1">Uncharacterized protein</fullName>
    </submittedName>
</protein>
<dbReference type="RefSeq" id="WP_166779283.1">
    <property type="nucleotide sequence ID" value="NZ_JAAOYO010000001.1"/>
</dbReference>
<comment type="caution">
    <text evidence="1">The sequence shown here is derived from an EMBL/GenBank/DDBJ whole genome shotgun (WGS) entry which is preliminary data.</text>
</comment>
<dbReference type="EMBL" id="JAAOYO010000001">
    <property type="protein sequence ID" value="NII40210.1"/>
    <property type="molecule type" value="Genomic_DNA"/>
</dbReference>
<reference evidence="1 2" key="1">
    <citation type="submission" date="2020-03" db="EMBL/GenBank/DDBJ databases">
        <title>Above-ground endophytic microbial communities from plants in different locations in the United States.</title>
        <authorList>
            <person name="Frank C."/>
        </authorList>
    </citation>
    <scope>NUCLEOTIDE SEQUENCE [LARGE SCALE GENOMIC DNA]</scope>
    <source>
        <strain evidence="1 2">WW7</strain>
    </source>
</reference>
<proteinExistence type="predicted"/>
<organism evidence="1 2">
    <name type="scientific">Curtobacterium salicis</name>
    <dbReference type="NCBI Taxonomy" id="1779862"/>
    <lineage>
        <taxon>Bacteria</taxon>
        <taxon>Bacillati</taxon>
        <taxon>Actinomycetota</taxon>
        <taxon>Actinomycetes</taxon>
        <taxon>Micrococcales</taxon>
        <taxon>Microbacteriaceae</taxon>
        <taxon>Curtobacterium</taxon>
    </lineage>
</organism>
<evidence type="ECO:0000313" key="1">
    <source>
        <dbReference type="EMBL" id="NII40210.1"/>
    </source>
</evidence>
<name>A0ABX0T3Y9_9MICO</name>
<evidence type="ECO:0000313" key="2">
    <source>
        <dbReference type="Proteomes" id="UP001318300"/>
    </source>
</evidence>
<accession>A0ABX0T3Y9</accession>